<evidence type="ECO:0000259" key="8">
    <source>
        <dbReference type="Pfam" id="PF00528"/>
    </source>
</evidence>
<dbReference type="PANTHER" id="PTHR30151:SF0">
    <property type="entry name" value="ABC TRANSPORTER PERMEASE PROTEIN MJ0413-RELATED"/>
    <property type="match status" value="1"/>
</dbReference>
<dbReference type="OrthoDB" id="9792509at2"/>
<evidence type="ECO:0000256" key="1">
    <source>
        <dbReference type="ARBA" id="ARBA00004651"/>
    </source>
</evidence>
<evidence type="ECO:0000313" key="9">
    <source>
        <dbReference type="EMBL" id="ANC93028.2"/>
    </source>
</evidence>
<evidence type="ECO:0000256" key="5">
    <source>
        <dbReference type="ARBA" id="ARBA00022989"/>
    </source>
</evidence>
<evidence type="ECO:0000313" key="10">
    <source>
        <dbReference type="Proteomes" id="UP000077405"/>
    </source>
</evidence>
<dbReference type="GO" id="GO:0055085">
    <property type="term" value="P:transmembrane transport"/>
    <property type="evidence" value="ECO:0007669"/>
    <property type="project" value="InterPro"/>
</dbReference>
<dbReference type="RefSeq" id="WP_108546619.1">
    <property type="nucleotide sequence ID" value="NZ_CP015285.1"/>
</dbReference>
<keyword evidence="3" id="KW-1003">Cell membrane</keyword>
<gene>
    <name evidence="9" type="ORF">A6A40_01680</name>
</gene>
<evidence type="ECO:0000256" key="2">
    <source>
        <dbReference type="ARBA" id="ARBA00022448"/>
    </source>
</evidence>
<proteinExistence type="predicted"/>
<evidence type="ECO:0000256" key="4">
    <source>
        <dbReference type="ARBA" id="ARBA00022692"/>
    </source>
</evidence>
<dbReference type="STRING" id="1226968.A6A40_01680"/>
<keyword evidence="2" id="KW-0813">Transport</keyword>
<dbReference type="EMBL" id="CP015285">
    <property type="protein sequence ID" value="ANC93028.2"/>
    <property type="molecule type" value="Genomic_DNA"/>
</dbReference>
<feature type="transmembrane region" description="Helical" evidence="7">
    <location>
        <begin position="196"/>
        <end position="214"/>
    </location>
</feature>
<comment type="subcellular location">
    <subcellularLocation>
        <location evidence="1">Cell membrane</location>
        <topology evidence="1">Multi-pass membrane protein</topology>
    </subcellularLocation>
</comment>
<name>A0A160JIP1_9PROT</name>
<reference evidence="9 10" key="1">
    <citation type="journal article" date="2013" name="Int. J. Syst. Evol. Microbiol.">
        <title>Azospirillum humicireducens sp. nov., a nitrogen-fixing bacterium isolated from a microbial fuel cell.</title>
        <authorList>
            <person name="Zhou S."/>
            <person name="Han L."/>
            <person name="Wang Y."/>
            <person name="Yang G."/>
            <person name="Zhuang L."/>
            <person name="Hu P."/>
        </authorList>
    </citation>
    <scope>NUCLEOTIDE SEQUENCE [LARGE SCALE GENOMIC DNA]</scope>
    <source>
        <strain evidence="9 10">SgZ-5</strain>
    </source>
</reference>
<protein>
    <submittedName>
        <fullName evidence="9">ABC transporter permease</fullName>
    </submittedName>
</protein>
<organism evidence="9 10">
    <name type="scientific">Azospirillum humicireducens</name>
    <dbReference type="NCBI Taxonomy" id="1226968"/>
    <lineage>
        <taxon>Bacteria</taxon>
        <taxon>Pseudomonadati</taxon>
        <taxon>Pseudomonadota</taxon>
        <taxon>Alphaproteobacteria</taxon>
        <taxon>Rhodospirillales</taxon>
        <taxon>Azospirillaceae</taxon>
        <taxon>Azospirillum</taxon>
    </lineage>
</organism>
<feature type="transmembrane region" description="Helical" evidence="7">
    <location>
        <begin position="254"/>
        <end position="275"/>
    </location>
</feature>
<dbReference type="Pfam" id="PF00528">
    <property type="entry name" value="BPD_transp_1"/>
    <property type="match status" value="1"/>
</dbReference>
<feature type="transmembrane region" description="Helical" evidence="7">
    <location>
        <begin position="20"/>
        <end position="42"/>
    </location>
</feature>
<dbReference type="Proteomes" id="UP000077405">
    <property type="component" value="Chromosome"/>
</dbReference>
<keyword evidence="5 7" id="KW-1133">Transmembrane helix</keyword>
<feature type="transmembrane region" description="Helical" evidence="7">
    <location>
        <begin position="138"/>
        <end position="159"/>
    </location>
</feature>
<evidence type="ECO:0000256" key="3">
    <source>
        <dbReference type="ARBA" id="ARBA00022475"/>
    </source>
</evidence>
<feature type="transmembrane region" description="Helical" evidence="7">
    <location>
        <begin position="110"/>
        <end position="131"/>
    </location>
</feature>
<sequence>MSGLASDEATSPYRPSLRTAADWGLVAIALPVLSALALPLGVRDGASAGWLGGTMAPLFLIGVVLAVVAGASAPKRVWGAWAELAGVALAWLLPLHLLNEGLDLSAGWGLWLFLGAATLLLWRVMGVLAGVPGWTRSVVVPGLFGIGLLVGWEVLVRGFQVPAILLPPPSRIASALAAHAPVLWDDFRQTVLTSVLRGYAMGCGAGFLVAILADRVPFLARGLLPLGNLASAIPVVGIAPIMVMWFGFDWQSKAAVIVVMTFFPMLINTLAGLGNSERIQLDLMRSYAAGYGRTLVKLRLPNALPFLFNGLKINSTLALIGAIVAEFFGTPVVGMGFRISTEVARMNLDIVWATIAVAALTGSGLYGALALLERATTAWHPSMRQR</sequence>
<keyword evidence="6 7" id="KW-0472">Membrane</keyword>
<dbReference type="KEGG" id="ahu:A6A40_01680"/>
<dbReference type="Gene3D" id="1.10.3720.10">
    <property type="entry name" value="MetI-like"/>
    <property type="match status" value="1"/>
</dbReference>
<feature type="transmembrane region" description="Helical" evidence="7">
    <location>
        <begin position="226"/>
        <end position="248"/>
    </location>
</feature>
<feature type="transmembrane region" description="Helical" evidence="7">
    <location>
        <begin position="317"/>
        <end position="338"/>
    </location>
</feature>
<feature type="domain" description="ABC transmembrane type-1" evidence="8">
    <location>
        <begin position="205"/>
        <end position="375"/>
    </location>
</feature>
<dbReference type="SUPFAM" id="SSF161098">
    <property type="entry name" value="MetI-like"/>
    <property type="match status" value="1"/>
</dbReference>
<dbReference type="CDD" id="cd06261">
    <property type="entry name" value="TM_PBP2"/>
    <property type="match status" value="1"/>
</dbReference>
<dbReference type="AlphaFoldDB" id="A0A160JIP1"/>
<dbReference type="InterPro" id="IPR000515">
    <property type="entry name" value="MetI-like"/>
</dbReference>
<feature type="transmembrane region" description="Helical" evidence="7">
    <location>
        <begin position="78"/>
        <end position="98"/>
    </location>
</feature>
<accession>A0A160JIP1</accession>
<evidence type="ECO:0000256" key="7">
    <source>
        <dbReference type="SAM" id="Phobius"/>
    </source>
</evidence>
<dbReference type="InterPro" id="IPR035906">
    <property type="entry name" value="MetI-like_sf"/>
</dbReference>
<feature type="transmembrane region" description="Helical" evidence="7">
    <location>
        <begin position="48"/>
        <end position="71"/>
    </location>
</feature>
<dbReference type="GO" id="GO:0005886">
    <property type="term" value="C:plasma membrane"/>
    <property type="evidence" value="ECO:0007669"/>
    <property type="project" value="UniProtKB-SubCell"/>
</dbReference>
<keyword evidence="10" id="KW-1185">Reference proteome</keyword>
<dbReference type="PANTHER" id="PTHR30151">
    <property type="entry name" value="ALKANE SULFONATE ABC TRANSPORTER-RELATED, MEMBRANE SUBUNIT"/>
    <property type="match status" value="1"/>
</dbReference>
<feature type="transmembrane region" description="Helical" evidence="7">
    <location>
        <begin position="350"/>
        <end position="372"/>
    </location>
</feature>
<keyword evidence="4 7" id="KW-0812">Transmembrane</keyword>
<evidence type="ECO:0000256" key="6">
    <source>
        <dbReference type="ARBA" id="ARBA00023136"/>
    </source>
</evidence>